<evidence type="ECO:0000313" key="3">
    <source>
        <dbReference type="Proteomes" id="UP000536711"/>
    </source>
</evidence>
<sequence length="289" mass="32030">MEQIPNSSFEEGGVVFLGGIPLNAEKQETAAFVHYQGFGSTGYCIVEFSMRSEAKEAIKRLTDDAFKGKYVQTAIPERRKQPSSQSIASNLRVKAEAIPMEAGAINTATEPSFESRRVEPLLSTHPAVQSSPVENVSSGHKADLKTIRKDLQELKYPEAYACSEHWPKSDVESAVIGRMLEREKEEGSPGSLVVKDNGRFRIRSRVFPSPFGDDAKNCSTIWINVTKLESDGRKIKIIALSELPLYQENGWHEWFKGKVSIEEGTGSDQRNVSIVGDVNAPEDHTEDTL</sequence>
<organism evidence="2 3">
    <name type="scientific">Fusarium acutatum</name>
    <dbReference type="NCBI Taxonomy" id="78861"/>
    <lineage>
        <taxon>Eukaryota</taxon>
        <taxon>Fungi</taxon>
        <taxon>Dikarya</taxon>
        <taxon>Ascomycota</taxon>
        <taxon>Pezizomycotina</taxon>
        <taxon>Sordariomycetes</taxon>
        <taxon>Hypocreomycetidae</taxon>
        <taxon>Hypocreales</taxon>
        <taxon>Nectriaceae</taxon>
        <taxon>Fusarium</taxon>
        <taxon>Fusarium fujikuroi species complex</taxon>
    </lineage>
</organism>
<dbReference type="AlphaFoldDB" id="A0A8H4JTU9"/>
<feature type="region of interest" description="Disordered" evidence="1">
    <location>
        <begin position="266"/>
        <end position="289"/>
    </location>
</feature>
<reference evidence="2 3" key="1">
    <citation type="submission" date="2020-01" db="EMBL/GenBank/DDBJ databases">
        <title>Identification and distribution of gene clusters putatively required for synthesis of sphingolipid metabolism inhibitors in phylogenetically diverse species of the filamentous fungus Fusarium.</title>
        <authorList>
            <person name="Kim H.-S."/>
            <person name="Busman M."/>
            <person name="Brown D.W."/>
            <person name="Divon H."/>
            <person name="Uhlig S."/>
            <person name="Proctor R.H."/>
        </authorList>
    </citation>
    <scope>NUCLEOTIDE SEQUENCE [LARGE SCALE GENOMIC DNA]</scope>
    <source>
        <strain evidence="2 3">NRRL 13308</strain>
    </source>
</reference>
<dbReference type="SUPFAM" id="SSF54928">
    <property type="entry name" value="RNA-binding domain, RBD"/>
    <property type="match status" value="1"/>
</dbReference>
<keyword evidence="3" id="KW-1185">Reference proteome</keyword>
<gene>
    <name evidence="2" type="ORF">FACUT_6328</name>
</gene>
<dbReference type="GO" id="GO:0003676">
    <property type="term" value="F:nucleic acid binding"/>
    <property type="evidence" value="ECO:0007669"/>
    <property type="project" value="InterPro"/>
</dbReference>
<dbReference type="InterPro" id="IPR035979">
    <property type="entry name" value="RBD_domain_sf"/>
</dbReference>
<dbReference type="CDD" id="cd00590">
    <property type="entry name" value="RRM_SF"/>
    <property type="match status" value="1"/>
</dbReference>
<dbReference type="OrthoDB" id="4743586at2759"/>
<comment type="caution">
    <text evidence="2">The sequence shown here is derived from an EMBL/GenBank/DDBJ whole genome shotgun (WGS) entry which is preliminary data.</text>
</comment>
<protein>
    <recommendedName>
        <fullName evidence="4">RRM domain-containing protein</fullName>
    </recommendedName>
</protein>
<proteinExistence type="predicted"/>
<dbReference type="EMBL" id="JAADJF010000141">
    <property type="protein sequence ID" value="KAF4436733.1"/>
    <property type="molecule type" value="Genomic_DNA"/>
</dbReference>
<accession>A0A8H4JTU9</accession>
<name>A0A8H4JTU9_9HYPO</name>
<evidence type="ECO:0000313" key="2">
    <source>
        <dbReference type="EMBL" id="KAF4436733.1"/>
    </source>
</evidence>
<evidence type="ECO:0000256" key="1">
    <source>
        <dbReference type="SAM" id="MobiDB-lite"/>
    </source>
</evidence>
<dbReference type="Proteomes" id="UP000536711">
    <property type="component" value="Unassembled WGS sequence"/>
</dbReference>
<evidence type="ECO:0008006" key="4">
    <source>
        <dbReference type="Google" id="ProtNLM"/>
    </source>
</evidence>